<dbReference type="InterPro" id="IPR037488">
    <property type="entry name" value="At2g33490-like"/>
</dbReference>
<organism evidence="2">
    <name type="scientific">Opuntia streptacantha</name>
    <name type="common">Prickly pear cactus</name>
    <name type="synonym">Opuntia cardona</name>
    <dbReference type="NCBI Taxonomy" id="393608"/>
    <lineage>
        <taxon>Eukaryota</taxon>
        <taxon>Viridiplantae</taxon>
        <taxon>Streptophyta</taxon>
        <taxon>Embryophyta</taxon>
        <taxon>Tracheophyta</taxon>
        <taxon>Spermatophyta</taxon>
        <taxon>Magnoliopsida</taxon>
        <taxon>eudicotyledons</taxon>
        <taxon>Gunneridae</taxon>
        <taxon>Pentapetalae</taxon>
        <taxon>Caryophyllales</taxon>
        <taxon>Cactineae</taxon>
        <taxon>Cactaceae</taxon>
        <taxon>Opuntioideae</taxon>
        <taxon>Opuntia</taxon>
    </lineage>
</organism>
<dbReference type="EMBL" id="GISG01150579">
    <property type="protein sequence ID" value="MBA4647469.1"/>
    <property type="molecule type" value="Transcribed_RNA"/>
</dbReference>
<proteinExistence type="predicted"/>
<protein>
    <submittedName>
        <fullName evidence="2">Uncharacterized protein</fullName>
    </submittedName>
</protein>
<accession>A0A7C9DXY3</accession>
<dbReference type="PANTHER" id="PTHR34119">
    <property type="entry name" value="HYDROXYPROLINE-RICH GLYCOPROTEIN-LIKE"/>
    <property type="match status" value="1"/>
</dbReference>
<reference evidence="2" key="2">
    <citation type="submission" date="2020-07" db="EMBL/GenBank/DDBJ databases">
        <authorList>
            <person name="Vera ALvarez R."/>
            <person name="Arias-Moreno D.M."/>
            <person name="Jimenez-Jacinto V."/>
            <person name="Jimenez-Bremont J.F."/>
            <person name="Swaminathan K."/>
            <person name="Moose S.P."/>
            <person name="Guerrero-Gonzalez M.L."/>
            <person name="Marino-Ramirez L."/>
            <person name="Landsman D."/>
            <person name="Rodriguez-Kessler M."/>
            <person name="Delgado-Sanchez P."/>
        </authorList>
    </citation>
    <scope>NUCLEOTIDE SEQUENCE</scope>
    <source>
        <tissue evidence="2">Cladode</tissue>
    </source>
</reference>
<feature type="region of interest" description="Disordered" evidence="1">
    <location>
        <begin position="1"/>
        <end position="119"/>
    </location>
</feature>
<feature type="compositionally biased region" description="Low complexity" evidence="1">
    <location>
        <begin position="11"/>
        <end position="25"/>
    </location>
</feature>
<evidence type="ECO:0000313" key="2">
    <source>
        <dbReference type="EMBL" id="MBA4647469.1"/>
    </source>
</evidence>
<evidence type="ECO:0000256" key="1">
    <source>
        <dbReference type="SAM" id="MobiDB-lite"/>
    </source>
</evidence>
<feature type="compositionally biased region" description="Polar residues" evidence="1">
    <location>
        <begin position="95"/>
        <end position="109"/>
    </location>
</feature>
<sequence length="119" mass="12319">MHQSSHSSKGSPTASPAISSSPTISELHELPRPPAHAVYNSGRPSGFSGFSAPLVSRIPDNSTTNKMSVKMAPPMPTPPLIVSQSMPLRSPSIAARSTRSGPSETTNSSEKSEVAAPAL</sequence>
<reference evidence="2" key="1">
    <citation type="journal article" date="2013" name="J. Plant Res.">
        <title>Effect of fungi and light on seed germination of three Opuntia species from semiarid lands of central Mexico.</title>
        <authorList>
            <person name="Delgado-Sanchez P."/>
            <person name="Jimenez-Bremont J.F."/>
            <person name="Guerrero-Gonzalez Mde L."/>
            <person name="Flores J."/>
        </authorList>
    </citation>
    <scope>NUCLEOTIDE SEQUENCE</scope>
    <source>
        <tissue evidence="2">Cladode</tissue>
    </source>
</reference>
<dbReference type="AlphaFoldDB" id="A0A7C9DXY3"/>
<name>A0A7C9DXY3_OPUST</name>
<dbReference type="PANTHER" id="PTHR34119:SF1">
    <property type="entry name" value="OS04G0394700 PROTEIN"/>
    <property type="match status" value="1"/>
</dbReference>
<feature type="compositionally biased region" description="Polar residues" evidence="1">
    <location>
        <begin position="1"/>
        <end position="10"/>
    </location>
</feature>